<evidence type="ECO:0000256" key="4">
    <source>
        <dbReference type="ARBA" id="ARBA00022801"/>
    </source>
</evidence>
<dbReference type="InterPro" id="IPR015797">
    <property type="entry name" value="NUDIX_hydrolase-like_dom_sf"/>
</dbReference>
<sequence length="220" mass="23038">MTALASPQDVPEWMAGLVKAAAEVDARALTRITPPPDGSGRRAAVLMLFGDGPDGPDVLLLRRSDTLGSHPGQVAFPGGAADPTDDGPVDTALREAFEETGVVRSGVRPVAALPELYVPVSRFLVTPVLAHWAAPSPVAPVDPAETAAVARVPVSHLADPANRFRVAHSSGYVGPAFSAPGMLVWGFTAGLLDRMLALGGWERPWDTTDVRDLELALRAT</sequence>
<dbReference type="Pfam" id="PF00293">
    <property type="entry name" value="NUDIX"/>
    <property type="match status" value="1"/>
</dbReference>
<keyword evidence="3" id="KW-0479">Metal-binding</keyword>
<comment type="cofactor">
    <cofactor evidence="2">
        <name>Mg(2+)</name>
        <dbReference type="ChEBI" id="CHEBI:18420"/>
    </cofactor>
</comment>
<keyword evidence="9" id="KW-1185">Reference proteome</keyword>
<reference evidence="8 9" key="1">
    <citation type="submission" date="2021-01" db="EMBL/GenBank/DDBJ databases">
        <title>Sequencing the genomes of 1000 actinobacteria strains.</title>
        <authorList>
            <person name="Klenk H.-P."/>
        </authorList>
    </citation>
    <scope>NUCLEOTIDE SEQUENCE [LARGE SCALE GENOMIC DNA]</scope>
    <source>
        <strain evidence="8 9">DSM 44581</strain>
    </source>
</reference>
<dbReference type="PROSITE" id="PS51462">
    <property type="entry name" value="NUDIX"/>
    <property type="match status" value="1"/>
</dbReference>
<dbReference type="Gene3D" id="3.90.79.10">
    <property type="entry name" value="Nucleoside Triphosphate Pyrophosphohydrolase"/>
    <property type="match status" value="1"/>
</dbReference>
<dbReference type="Proteomes" id="UP001195724">
    <property type="component" value="Unassembled WGS sequence"/>
</dbReference>
<keyword evidence="4" id="KW-0378">Hydrolase</keyword>
<dbReference type="InterPro" id="IPR045121">
    <property type="entry name" value="CoAse"/>
</dbReference>
<feature type="domain" description="Nudix hydrolase" evidence="7">
    <location>
        <begin position="39"/>
        <end position="179"/>
    </location>
</feature>
<evidence type="ECO:0000256" key="3">
    <source>
        <dbReference type="ARBA" id="ARBA00022723"/>
    </source>
</evidence>
<dbReference type="EMBL" id="JAFBCL010000001">
    <property type="protein sequence ID" value="MBM7811896.1"/>
    <property type="molecule type" value="Genomic_DNA"/>
</dbReference>
<evidence type="ECO:0000256" key="5">
    <source>
        <dbReference type="ARBA" id="ARBA00022842"/>
    </source>
</evidence>
<organism evidence="8 9">
    <name type="scientific">Saccharothrix algeriensis</name>
    <dbReference type="NCBI Taxonomy" id="173560"/>
    <lineage>
        <taxon>Bacteria</taxon>
        <taxon>Bacillati</taxon>
        <taxon>Actinomycetota</taxon>
        <taxon>Actinomycetes</taxon>
        <taxon>Pseudonocardiales</taxon>
        <taxon>Pseudonocardiaceae</taxon>
        <taxon>Saccharothrix</taxon>
    </lineage>
</organism>
<evidence type="ECO:0000256" key="2">
    <source>
        <dbReference type="ARBA" id="ARBA00001946"/>
    </source>
</evidence>
<comment type="caution">
    <text evidence="8">The sequence shown here is derived from an EMBL/GenBank/DDBJ whole genome shotgun (WGS) entry which is preliminary data.</text>
</comment>
<dbReference type="PANTHER" id="PTHR12992">
    <property type="entry name" value="NUDIX HYDROLASE"/>
    <property type="match status" value="1"/>
</dbReference>
<evidence type="ECO:0000313" key="8">
    <source>
        <dbReference type="EMBL" id="MBM7811896.1"/>
    </source>
</evidence>
<proteinExistence type="predicted"/>
<gene>
    <name evidence="8" type="ORF">JOE68_002761</name>
</gene>
<dbReference type="PANTHER" id="PTHR12992:SF11">
    <property type="entry name" value="MITOCHONDRIAL COENZYME A DIPHOSPHATASE NUDT8"/>
    <property type="match status" value="1"/>
</dbReference>
<evidence type="ECO:0000256" key="6">
    <source>
        <dbReference type="ARBA" id="ARBA00023211"/>
    </source>
</evidence>
<evidence type="ECO:0000313" key="9">
    <source>
        <dbReference type="Proteomes" id="UP001195724"/>
    </source>
</evidence>
<protein>
    <submittedName>
        <fullName evidence="8">8-oxo-dGTP pyrophosphatase MutT (NUDIX family)</fullName>
    </submittedName>
</protein>
<keyword evidence="5" id="KW-0460">Magnesium</keyword>
<keyword evidence="6" id="KW-0464">Manganese</keyword>
<evidence type="ECO:0000256" key="1">
    <source>
        <dbReference type="ARBA" id="ARBA00001936"/>
    </source>
</evidence>
<accession>A0ABS2S6N3</accession>
<dbReference type="InterPro" id="IPR000086">
    <property type="entry name" value="NUDIX_hydrolase_dom"/>
</dbReference>
<name>A0ABS2S6N3_9PSEU</name>
<dbReference type="CDD" id="cd03426">
    <property type="entry name" value="NUDIX_CoAse_Nudt7"/>
    <property type="match status" value="1"/>
</dbReference>
<dbReference type="SUPFAM" id="SSF55811">
    <property type="entry name" value="Nudix"/>
    <property type="match status" value="1"/>
</dbReference>
<evidence type="ECO:0000259" key="7">
    <source>
        <dbReference type="PROSITE" id="PS51462"/>
    </source>
</evidence>
<comment type="cofactor">
    <cofactor evidence="1">
        <name>Mn(2+)</name>
        <dbReference type="ChEBI" id="CHEBI:29035"/>
    </cofactor>
</comment>